<dbReference type="RefSeq" id="WP_164362347.1">
    <property type="nucleotide sequence ID" value="NZ_CP066776.1"/>
</dbReference>
<dbReference type="Proteomes" id="UP000475117">
    <property type="component" value="Chromosome"/>
</dbReference>
<dbReference type="KEGG" id="soa:G3M56_010080"/>
<protein>
    <submittedName>
        <fullName evidence="1">Uncharacterized protein</fullName>
    </submittedName>
</protein>
<evidence type="ECO:0000313" key="2">
    <source>
        <dbReference type="Proteomes" id="UP000475117"/>
    </source>
</evidence>
<reference evidence="1 2" key="1">
    <citation type="submission" date="2020-12" db="EMBL/GenBank/DDBJ databases">
        <title>Sulforoseuscoccus oceanibium gen. nov., sp. nov., a representative of the phylum Verrucomicrobia with special cytoplasmic membrane, and proposal of Sulforoseuscoccusaceae fam. nov.</title>
        <authorList>
            <person name="Xi F."/>
        </authorList>
    </citation>
    <scope>NUCLEOTIDE SEQUENCE [LARGE SCALE GENOMIC DNA]</scope>
    <source>
        <strain evidence="1 2">T37</strain>
    </source>
</reference>
<dbReference type="AlphaFoldDB" id="A0A6B3LA16"/>
<proteinExistence type="predicted"/>
<organism evidence="1 2">
    <name type="scientific">Sulfuriroseicoccus oceanibius</name>
    <dbReference type="NCBI Taxonomy" id="2707525"/>
    <lineage>
        <taxon>Bacteria</taxon>
        <taxon>Pseudomonadati</taxon>
        <taxon>Verrucomicrobiota</taxon>
        <taxon>Verrucomicrobiia</taxon>
        <taxon>Verrucomicrobiales</taxon>
        <taxon>Verrucomicrobiaceae</taxon>
        <taxon>Sulfuriroseicoccus</taxon>
    </lineage>
</organism>
<sequence length="67" mass="7727">MKDPFKWIARLFATPPQHHTAPDAANLPDGISYDARRRRYRVQLDHGTEHRITLADAMTARRETIDG</sequence>
<dbReference type="EMBL" id="CP066776">
    <property type="protein sequence ID" value="QQL44241.1"/>
    <property type="molecule type" value="Genomic_DNA"/>
</dbReference>
<keyword evidence="2" id="KW-1185">Reference proteome</keyword>
<evidence type="ECO:0000313" key="1">
    <source>
        <dbReference type="EMBL" id="QQL44241.1"/>
    </source>
</evidence>
<accession>A0A6B3LA16</accession>
<gene>
    <name evidence="1" type="ORF">G3M56_010080</name>
</gene>
<name>A0A6B3LA16_9BACT</name>